<evidence type="ECO:0000256" key="1">
    <source>
        <dbReference type="ARBA" id="ARBA00008857"/>
    </source>
</evidence>
<gene>
    <name evidence="5" type="ORF">HKX69_09525</name>
</gene>
<evidence type="ECO:0000259" key="4">
    <source>
        <dbReference type="PROSITE" id="PS51898"/>
    </source>
</evidence>
<dbReference type="KEGG" id="sarg:HKX69_09525"/>
<dbReference type="EMBL" id="CP053189">
    <property type="protein sequence ID" value="QJS14255.1"/>
    <property type="molecule type" value="Genomic_DNA"/>
</dbReference>
<dbReference type="Gene3D" id="1.10.443.10">
    <property type="entry name" value="Intergrase catalytic core"/>
    <property type="match status" value="1"/>
</dbReference>
<comment type="similarity">
    <text evidence="1">Belongs to the 'phage' integrase family.</text>
</comment>
<dbReference type="PANTHER" id="PTHR30349:SF41">
    <property type="entry name" value="INTEGRASE_RECOMBINASE PROTEIN MJ0367-RELATED"/>
    <property type="match status" value="1"/>
</dbReference>
<evidence type="ECO:0000313" key="6">
    <source>
        <dbReference type="Proteomes" id="UP000502641"/>
    </source>
</evidence>
<dbReference type="InterPro" id="IPR050090">
    <property type="entry name" value="Tyrosine_recombinase_XerCD"/>
</dbReference>
<dbReference type="PANTHER" id="PTHR30349">
    <property type="entry name" value="PHAGE INTEGRASE-RELATED"/>
    <property type="match status" value="1"/>
</dbReference>
<dbReference type="GO" id="GO:0003677">
    <property type="term" value="F:DNA binding"/>
    <property type="evidence" value="ECO:0007669"/>
    <property type="project" value="UniProtKB-KW"/>
</dbReference>
<evidence type="ECO:0000256" key="3">
    <source>
        <dbReference type="ARBA" id="ARBA00023172"/>
    </source>
</evidence>
<dbReference type="SUPFAM" id="SSF56349">
    <property type="entry name" value="DNA breaking-rejoining enzymes"/>
    <property type="match status" value="1"/>
</dbReference>
<dbReference type="GO" id="GO:0015074">
    <property type="term" value="P:DNA integration"/>
    <property type="evidence" value="ECO:0007669"/>
    <property type="project" value="InterPro"/>
</dbReference>
<evidence type="ECO:0000313" key="5">
    <source>
        <dbReference type="EMBL" id="QJS14255.1"/>
    </source>
</evidence>
<protein>
    <submittedName>
        <fullName evidence="5">Tyrosine-type recombinase/integrase</fullName>
    </submittedName>
</protein>
<proteinExistence type="inferred from homology"/>
<keyword evidence="3" id="KW-0233">DNA recombination</keyword>
<evidence type="ECO:0000256" key="2">
    <source>
        <dbReference type="ARBA" id="ARBA00023125"/>
    </source>
</evidence>
<feature type="domain" description="Tyr recombinase" evidence="4">
    <location>
        <begin position="204"/>
        <end position="415"/>
    </location>
</feature>
<name>A0A6M4PT23_9ACTN</name>
<reference evidence="5 6" key="1">
    <citation type="submission" date="2020-05" db="EMBL/GenBank/DDBJ databases">
        <authorList>
            <person name="Li K."/>
        </authorList>
    </citation>
    <scope>NUCLEOTIDE SEQUENCE [LARGE SCALE GENOMIC DNA]</scope>
    <source>
        <strain evidence="6">jing01</strain>
    </source>
</reference>
<accession>A0A6M4PT23</accession>
<dbReference type="PROSITE" id="PS51898">
    <property type="entry name" value="TYR_RECOMBINASE"/>
    <property type="match status" value="1"/>
</dbReference>
<dbReference type="Proteomes" id="UP000502641">
    <property type="component" value="Chromosome"/>
</dbReference>
<dbReference type="InterPro" id="IPR013762">
    <property type="entry name" value="Integrase-like_cat_sf"/>
</dbReference>
<dbReference type="InterPro" id="IPR011010">
    <property type="entry name" value="DNA_brk_join_enz"/>
</dbReference>
<dbReference type="Pfam" id="PF00589">
    <property type="entry name" value="Phage_integrase"/>
    <property type="match status" value="1"/>
</dbReference>
<keyword evidence="2" id="KW-0238">DNA-binding</keyword>
<dbReference type="GO" id="GO:0006310">
    <property type="term" value="P:DNA recombination"/>
    <property type="evidence" value="ECO:0007669"/>
    <property type="project" value="UniProtKB-KW"/>
</dbReference>
<dbReference type="InterPro" id="IPR002104">
    <property type="entry name" value="Integrase_catalytic"/>
</dbReference>
<dbReference type="AlphaFoldDB" id="A0A6M4PT23"/>
<sequence length="424" mass="47569">MSAWGRDRGHHDLVCRPASRCSRCQHSRHGGHVAQRLALGQLRVQKVRHRDGRCSYTIFDSASGLHTGADWYLSKYAGMGSDRTYAYLLVDHLRWLEHEGLTPETVVFRDLKRYMGAVGAKIPMPYGAPWRVGKRPYENSALRGAAACLKGFYLRLSELGINTALAQELNLKRMPTQRDKDRALLGHLKRSMDTNPLAPKEEKRRHKKMLPDGAREVLLEEVNSARDRVVVEWLSDGGFRIGELCGLHLADLHLREDAACGECRAPHAHVCHRDGLVTDARAKTKWPWEFDGQVVRGGLIKRVSPAMIHAYFDYMTTEYPRGTAHGMLLVQQHGPGRGMPWAPEGARKMLKRAGRRAGLGLIRPHMFRHTWANAVLDAANGNLVIVRDAGGWASTETVEEIYAHVDVNDPAFSAALMATWGEMR</sequence>
<keyword evidence="6" id="KW-1185">Reference proteome</keyword>
<organism evidence="5 6">
    <name type="scientific">Streptomyces argyrophylli</name>
    <dbReference type="NCBI Taxonomy" id="2726118"/>
    <lineage>
        <taxon>Bacteria</taxon>
        <taxon>Bacillati</taxon>
        <taxon>Actinomycetota</taxon>
        <taxon>Actinomycetes</taxon>
        <taxon>Kitasatosporales</taxon>
        <taxon>Streptomycetaceae</taxon>
        <taxon>Streptomyces</taxon>
    </lineage>
</organism>